<accession>A0A837RDU0</accession>
<dbReference type="PROSITE" id="PS50893">
    <property type="entry name" value="ABC_TRANSPORTER_2"/>
    <property type="match status" value="1"/>
</dbReference>
<dbReference type="Proteomes" id="UP000051020">
    <property type="component" value="Unassembled WGS sequence"/>
</dbReference>
<evidence type="ECO:0000313" key="7">
    <source>
        <dbReference type="Proteomes" id="UP000051020"/>
    </source>
</evidence>
<dbReference type="SMART" id="SM00382">
    <property type="entry name" value="AAA"/>
    <property type="match status" value="1"/>
</dbReference>
<name>A0A837RDU0_LACPE</name>
<comment type="similarity">
    <text evidence="1">Belongs to the ABC transporter superfamily.</text>
</comment>
<organism evidence="6 7">
    <name type="scientific">Lactiplantibacillus pentosus DSM 20314</name>
    <dbReference type="NCBI Taxonomy" id="1423791"/>
    <lineage>
        <taxon>Bacteria</taxon>
        <taxon>Bacillati</taxon>
        <taxon>Bacillota</taxon>
        <taxon>Bacilli</taxon>
        <taxon>Lactobacillales</taxon>
        <taxon>Lactobacillaceae</taxon>
        <taxon>Lactiplantibacillus</taxon>
    </lineage>
</organism>
<evidence type="ECO:0000313" key="6">
    <source>
        <dbReference type="EMBL" id="KRK26793.1"/>
    </source>
</evidence>
<evidence type="ECO:0000256" key="4">
    <source>
        <dbReference type="ARBA" id="ARBA00022840"/>
    </source>
</evidence>
<dbReference type="SUPFAM" id="SSF52540">
    <property type="entry name" value="P-loop containing nucleoside triphosphate hydrolases"/>
    <property type="match status" value="1"/>
</dbReference>
<reference evidence="6 7" key="1">
    <citation type="journal article" date="2015" name="Genome Announc.">
        <title>Expanding the biotechnology potential of lactobacilli through comparative genomics of 213 strains and associated genera.</title>
        <authorList>
            <person name="Sun Z."/>
            <person name="Harris H.M."/>
            <person name="McCann A."/>
            <person name="Guo C."/>
            <person name="Argimon S."/>
            <person name="Zhang W."/>
            <person name="Yang X."/>
            <person name="Jeffery I.B."/>
            <person name="Cooney J.C."/>
            <person name="Kagawa T.F."/>
            <person name="Liu W."/>
            <person name="Song Y."/>
            <person name="Salvetti E."/>
            <person name="Wrobel A."/>
            <person name="Rasinkangas P."/>
            <person name="Parkhill J."/>
            <person name="Rea M.C."/>
            <person name="O'Sullivan O."/>
            <person name="Ritari J."/>
            <person name="Douillard F.P."/>
            <person name="Paul Ross R."/>
            <person name="Yang R."/>
            <person name="Briner A.E."/>
            <person name="Felis G.E."/>
            <person name="de Vos W.M."/>
            <person name="Barrangou R."/>
            <person name="Klaenhammer T.R."/>
            <person name="Caufield P.W."/>
            <person name="Cui Y."/>
            <person name="Zhang H."/>
            <person name="O'Toole P.W."/>
        </authorList>
    </citation>
    <scope>NUCLEOTIDE SEQUENCE [LARGE SCALE GENOMIC DNA]</scope>
    <source>
        <strain evidence="6 7">DSM 20314</strain>
    </source>
</reference>
<evidence type="ECO:0000259" key="5">
    <source>
        <dbReference type="PROSITE" id="PS50893"/>
    </source>
</evidence>
<dbReference type="PROSITE" id="PS00211">
    <property type="entry name" value="ABC_TRANSPORTER_1"/>
    <property type="match status" value="1"/>
</dbReference>
<dbReference type="Pfam" id="PF00005">
    <property type="entry name" value="ABC_tran"/>
    <property type="match status" value="1"/>
</dbReference>
<comment type="caution">
    <text evidence="6">The sequence shown here is derived from an EMBL/GenBank/DDBJ whole genome shotgun (WGS) entry which is preliminary data.</text>
</comment>
<gene>
    <name evidence="6" type="ORF">FD24_GL001604</name>
</gene>
<dbReference type="EMBL" id="AZCU01000002">
    <property type="protein sequence ID" value="KRK26793.1"/>
    <property type="molecule type" value="Genomic_DNA"/>
</dbReference>
<keyword evidence="4 6" id="KW-0067">ATP-binding</keyword>
<evidence type="ECO:0000256" key="1">
    <source>
        <dbReference type="ARBA" id="ARBA00005417"/>
    </source>
</evidence>
<dbReference type="Gene3D" id="3.40.50.300">
    <property type="entry name" value="P-loop containing nucleotide triphosphate hydrolases"/>
    <property type="match status" value="1"/>
</dbReference>
<dbReference type="PANTHER" id="PTHR42711:SF5">
    <property type="entry name" value="ABC TRANSPORTER ATP-BINDING PROTEIN NATA"/>
    <property type="match status" value="1"/>
</dbReference>
<dbReference type="InterPro" id="IPR003439">
    <property type="entry name" value="ABC_transporter-like_ATP-bd"/>
</dbReference>
<dbReference type="GO" id="GO:0005524">
    <property type="term" value="F:ATP binding"/>
    <property type="evidence" value="ECO:0007669"/>
    <property type="project" value="UniProtKB-KW"/>
</dbReference>
<keyword evidence="3" id="KW-0547">Nucleotide-binding</keyword>
<dbReference type="PANTHER" id="PTHR42711">
    <property type="entry name" value="ABC TRANSPORTER ATP-BINDING PROTEIN"/>
    <property type="match status" value="1"/>
</dbReference>
<evidence type="ECO:0000256" key="3">
    <source>
        <dbReference type="ARBA" id="ARBA00022741"/>
    </source>
</evidence>
<dbReference type="InterPro" id="IPR003593">
    <property type="entry name" value="AAA+_ATPase"/>
</dbReference>
<dbReference type="InterPro" id="IPR050763">
    <property type="entry name" value="ABC_transporter_ATP-binding"/>
</dbReference>
<keyword evidence="2" id="KW-0813">Transport</keyword>
<protein>
    <submittedName>
        <fullName evidence="6">Abc transporter, atp-binding protein</fullName>
    </submittedName>
</protein>
<dbReference type="InterPro" id="IPR017871">
    <property type="entry name" value="ABC_transporter-like_CS"/>
</dbReference>
<dbReference type="InterPro" id="IPR027417">
    <property type="entry name" value="P-loop_NTPase"/>
</dbReference>
<dbReference type="AlphaFoldDB" id="A0A837RDU0"/>
<sequence>MVIVVLLATMHLTKVYKQHVAVNDINLKIKAGRMTAILGPNGAGKSTLIKLLIGQLTPTAGTVEMNRTRQPGVVFQGSVLDDALTVEENLRLRAQQYRDVPKQRVAELRVQFGLTSFFQQRYGTLSGGQKRRVDIARALLNHPEILFLDEPTTGLDIQTRTVIWQLLHDLQQREELTIVLTTHYLDEADTADNVYIMTNGRVCSHGSAAEIKQRYGRPQLVLTVAPNAQPTVLATLVQTEFHVTGNQVICLPTDMASAIQILTICQPNLLDFEYRPSSLNDAFMALTGKELT</sequence>
<feature type="domain" description="ABC transporter" evidence="5">
    <location>
        <begin position="7"/>
        <end position="224"/>
    </location>
</feature>
<evidence type="ECO:0000256" key="2">
    <source>
        <dbReference type="ARBA" id="ARBA00022448"/>
    </source>
</evidence>
<proteinExistence type="inferred from homology"/>
<dbReference type="GO" id="GO:0016887">
    <property type="term" value="F:ATP hydrolysis activity"/>
    <property type="evidence" value="ECO:0007669"/>
    <property type="project" value="InterPro"/>
</dbReference>